<sequence length="105" mass="11314">MAAWSLNLSTRTAVAVRWLGFGLSWLGSGRDSEERSTATASVVWAREQPAVEMRSGLIGEEGRARQWQGLGPVMLGRTGWGGLVARQRRGDGGRGVAEDITGCRQ</sequence>
<feature type="signal peptide" evidence="1">
    <location>
        <begin position="1"/>
        <end position="15"/>
    </location>
</feature>
<dbReference type="EMBL" id="JBEDUW010000007">
    <property type="protein sequence ID" value="KAK9912362.1"/>
    <property type="molecule type" value="Genomic_DNA"/>
</dbReference>
<proteinExistence type="predicted"/>
<evidence type="ECO:0000256" key="1">
    <source>
        <dbReference type="SAM" id="SignalP"/>
    </source>
</evidence>
<gene>
    <name evidence="2" type="ORF">M0R45_036229</name>
</gene>
<evidence type="ECO:0008006" key="4">
    <source>
        <dbReference type="Google" id="ProtNLM"/>
    </source>
</evidence>
<evidence type="ECO:0000313" key="2">
    <source>
        <dbReference type="EMBL" id="KAK9912362.1"/>
    </source>
</evidence>
<organism evidence="2 3">
    <name type="scientific">Rubus argutus</name>
    <name type="common">Southern blackberry</name>
    <dbReference type="NCBI Taxonomy" id="59490"/>
    <lineage>
        <taxon>Eukaryota</taxon>
        <taxon>Viridiplantae</taxon>
        <taxon>Streptophyta</taxon>
        <taxon>Embryophyta</taxon>
        <taxon>Tracheophyta</taxon>
        <taxon>Spermatophyta</taxon>
        <taxon>Magnoliopsida</taxon>
        <taxon>eudicotyledons</taxon>
        <taxon>Gunneridae</taxon>
        <taxon>Pentapetalae</taxon>
        <taxon>rosids</taxon>
        <taxon>fabids</taxon>
        <taxon>Rosales</taxon>
        <taxon>Rosaceae</taxon>
        <taxon>Rosoideae</taxon>
        <taxon>Rosoideae incertae sedis</taxon>
        <taxon>Rubus</taxon>
    </lineage>
</organism>
<evidence type="ECO:0000313" key="3">
    <source>
        <dbReference type="Proteomes" id="UP001457282"/>
    </source>
</evidence>
<dbReference type="AlphaFoldDB" id="A0AAW1VWD4"/>
<keyword evidence="1" id="KW-0732">Signal</keyword>
<reference evidence="2 3" key="1">
    <citation type="journal article" date="2023" name="G3 (Bethesda)">
        <title>A chromosome-length genome assembly and annotation of blackberry (Rubus argutus, cv. 'Hillquist').</title>
        <authorList>
            <person name="Bruna T."/>
            <person name="Aryal R."/>
            <person name="Dudchenko O."/>
            <person name="Sargent D.J."/>
            <person name="Mead D."/>
            <person name="Buti M."/>
            <person name="Cavallini A."/>
            <person name="Hytonen T."/>
            <person name="Andres J."/>
            <person name="Pham M."/>
            <person name="Weisz D."/>
            <person name="Mascagni F."/>
            <person name="Usai G."/>
            <person name="Natali L."/>
            <person name="Bassil N."/>
            <person name="Fernandez G.E."/>
            <person name="Lomsadze A."/>
            <person name="Armour M."/>
            <person name="Olukolu B."/>
            <person name="Poorten T."/>
            <person name="Britton C."/>
            <person name="Davik J."/>
            <person name="Ashrafi H."/>
            <person name="Aiden E.L."/>
            <person name="Borodovsky M."/>
            <person name="Worthington M."/>
        </authorList>
    </citation>
    <scope>NUCLEOTIDE SEQUENCE [LARGE SCALE GENOMIC DNA]</scope>
    <source>
        <strain evidence="2">PI 553951</strain>
    </source>
</reference>
<feature type="chain" id="PRO_5043777495" description="Secreted protein" evidence="1">
    <location>
        <begin position="16"/>
        <end position="105"/>
    </location>
</feature>
<protein>
    <recommendedName>
        <fullName evidence="4">Secreted protein</fullName>
    </recommendedName>
</protein>
<accession>A0AAW1VWD4</accession>
<comment type="caution">
    <text evidence="2">The sequence shown here is derived from an EMBL/GenBank/DDBJ whole genome shotgun (WGS) entry which is preliminary data.</text>
</comment>
<name>A0AAW1VWD4_RUBAR</name>
<keyword evidence="3" id="KW-1185">Reference proteome</keyword>
<dbReference type="Proteomes" id="UP001457282">
    <property type="component" value="Unassembled WGS sequence"/>
</dbReference>